<dbReference type="OrthoDB" id="9811281at2"/>
<keyword evidence="3 4" id="KW-0408">Iron</keyword>
<dbReference type="PANTHER" id="PTHR35008:SF8">
    <property type="entry name" value="ALCOHOL DEHYDROGENASE CYTOCHROME C SUBUNIT"/>
    <property type="match status" value="1"/>
</dbReference>
<keyword evidence="1 4" id="KW-0349">Heme</keyword>
<evidence type="ECO:0000256" key="5">
    <source>
        <dbReference type="SAM" id="SignalP"/>
    </source>
</evidence>
<organism evidence="7 8">
    <name type="scientific">Jannaschia pohangensis</name>
    <dbReference type="NCBI Taxonomy" id="390807"/>
    <lineage>
        <taxon>Bacteria</taxon>
        <taxon>Pseudomonadati</taxon>
        <taxon>Pseudomonadota</taxon>
        <taxon>Alphaproteobacteria</taxon>
        <taxon>Rhodobacterales</taxon>
        <taxon>Roseobacteraceae</taxon>
        <taxon>Jannaschia</taxon>
    </lineage>
</organism>
<dbReference type="STRING" id="390807.SAMN04488095_0276"/>
<evidence type="ECO:0000256" key="3">
    <source>
        <dbReference type="ARBA" id="ARBA00023004"/>
    </source>
</evidence>
<dbReference type="InterPro" id="IPR009056">
    <property type="entry name" value="Cyt_c-like_dom"/>
</dbReference>
<dbReference type="Proteomes" id="UP000199110">
    <property type="component" value="Unassembled WGS sequence"/>
</dbReference>
<proteinExistence type="predicted"/>
<dbReference type="SUPFAM" id="SSF46626">
    <property type="entry name" value="Cytochrome c"/>
    <property type="match status" value="2"/>
</dbReference>
<keyword evidence="5" id="KW-0732">Signal</keyword>
<sequence>MRKALIRVAAVAVAALAVAAWVTRPVPLPDDALAELAALTGDPVAGESVFWAGGCASCHAAEGSEGEARLILSGGQAFPSDFGTFRAPNISMHPEAGIGAWTLAEFANATQRGVSPQGSHYYPAFPYAGYALATSQDMADLWAFWQTLPADGSASQPHDLAFPFSIRRSVGGWKFLYAGAGFTGVAETEAQIRGRYLSEALGHCAECHTPRDALGGLDRTRWLAGAPNPSGQGNIPNITPARLTWSESEIAQYLKDGFTPDFDSVGGHMVSVVANLSRLSDDDRGAIAAYLKAQAPIE</sequence>
<accession>A0A1I3GP09</accession>
<dbReference type="EMBL" id="FORA01000001">
    <property type="protein sequence ID" value="SFI25248.1"/>
    <property type="molecule type" value="Genomic_DNA"/>
</dbReference>
<dbReference type="PROSITE" id="PS51007">
    <property type="entry name" value="CYTC"/>
    <property type="match status" value="1"/>
</dbReference>
<gene>
    <name evidence="7" type="ORF">SAMN04488095_0276</name>
</gene>
<protein>
    <submittedName>
        <fullName evidence="7">Cytochrome c, mono-and diheme variants</fullName>
    </submittedName>
</protein>
<feature type="chain" id="PRO_5011629988" evidence="5">
    <location>
        <begin position="20"/>
        <end position="298"/>
    </location>
</feature>
<evidence type="ECO:0000256" key="4">
    <source>
        <dbReference type="PROSITE-ProRule" id="PRU00433"/>
    </source>
</evidence>
<dbReference type="GO" id="GO:0046872">
    <property type="term" value="F:metal ion binding"/>
    <property type="evidence" value="ECO:0007669"/>
    <property type="project" value="UniProtKB-KW"/>
</dbReference>
<keyword evidence="2 4" id="KW-0479">Metal-binding</keyword>
<keyword evidence="8" id="KW-1185">Reference proteome</keyword>
<reference evidence="7 8" key="1">
    <citation type="submission" date="2016-10" db="EMBL/GenBank/DDBJ databases">
        <authorList>
            <person name="de Groot N.N."/>
        </authorList>
    </citation>
    <scope>NUCLEOTIDE SEQUENCE [LARGE SCALE GENOMIC DNA]</scope>
    <source>
        <strain evidence="7 8">DSM 19073</strain>
    </source>
</reference>
<dbReference type="Pfam" id="PF00034">
    <property type="entry name" value="Cytochrom_C"/>
    <property type="match status" value="2"/>
</dbReference>
<dbReference type="InterPro" id="IPR036909">
    <property type="entry name" value="Cyt_c-like_dom_sf"/>
</dbReference>
<evidence type="ECO:0000259" key="6">
    <source>
        <dbReference type="PROSITE" id="PS51007"/>
    </source>
</evidence>
<evidence type="ECO:0000313" key="7">
    <source>
        <dbReference type="EMBL" id="SFI25248.1"/>
    </source>
</evidence>
<dbReference type="RefSeq" id="WP_092776319.1">
    <property type="nucleotide sequence ID" value="NZ_FORA01000001.1"/>
</dbReference>
<dbReference type="InterPro" id="IPR051459">
    <property type="entry name" value="Cytochrome_c-type_DH"/>
</dbReference>
<feature type="domain" description="Cytochrome c" evidence="6">
    <location>
        <begin position="41"/>
        <end position="295"/>
    </location>
</feature>
<evidence type="ECO:0000256" key="1">
    <source>
        <dbReference type="ARBA" id="ARBA00022617"/>
    </source>
</evidence>
<dbReference type="PANTHER" id="PTHR35008">
    <property type="entry name" value="BLL4482 PROTEIN-RELATED"/>
    <property type="match status" value="1"/>
</dbReference>
<dbReference type="AlphaFoldDB" id="A0A1I3GP09"/>
<feature type="signal peptide" evidence="5">
    <location>
        <begin position="1"/>
        <end position="19"/>
    </location>
</feature>
<dbReference type="Gene3D" id="1.10.760.10">
    <property type="entry name" value="Cytochrome c-like domain"/>
    <property type="match status" value="2"/>
</dbReference>
<evidence type="ECO:0000313" key="8">
    <source>
        <dbReference type="Proteomes" id="UP000199110"/>
    </source>
</evidence>
<evidence type="ECO:0000256" key="2">
    <source>
        <dbReference type="ARBA" id="ARBA00022723"/>
    </source>
</evidence>
<dbReference type="GO" id="GO:0020037">
    <property type="term" value="F:heme binding"/>
    <property type="evidence" value="ECO:0007669"/>
    <property type="project" value="InterPro"/>
</dbReference>
<dbReference type="GO" id="GO:0009055">
    <property type="term" value="F:electron transfer activity"/>
    <property type="evidence" value="ECO:0007669"/>
    <property type="project" value="InterPro"/>
</dbReference>
<name>A0A1I3GP09_9RHOB</name>